<evidence type="ECO:0000256" key="9">
    <source>
        <dbReference type="ARBA" id="ARBA00022679"/>
    </source>
</evidence>
<dbReference type="InterPro" id="IPR005474">
    <property type="entry name" value="Transketolase_N"/>
</dbReference>
<keyword evidence="16" id="KW-1185">Reference proteome</keyword>
<dbReference type="Gene3D" id="3.40.50.970">
    <property type="match status" value="2"/>
</dbReference>
<evidence type="ECO:0000313" key="15">
    <source>
        <dbReference type="EMBL" id="CAH1106271.1"/>
    </source>
</evidence>
<evidence type="ECO:0000256" key="7">
    <source>
        <dbReference type="ARBA" id="ARBA00011738"/>
    </source>
</evidence>
<dbReference type="Pfam" id="PF02780">
    <property type="entry name" value="Transketolase_C"/>
    <property type="match status" value="1"/>
</dbReference>
<gene>
    <name evidence="15" type="ORF">PSYICH_LOCUS6386</name>
</gene>
<dbReference type="GO" id="GO:0004802">
    <property type="term" value="F:transketolase activity"/>
    <property type="evidence" value="ECO:0007669"/>
    <property type="project" value="UniProtKB-EC"/>
</dbReference>
<dbReference type="Proteomes" id="UP001153636">
    <property type="component" value="Chromosome 2"/>
</dbReference>
<dbReference type="InterPro" id="IPR051424">
    <property type="entry name" value="Transketolase-like"/>
</dbReference>
<feature type="domain" description="Transketolase-like pyrimidine-binding" evidence="14">
    <location>
        <begin position="313"/>
        <end position="477"/>
    </location>
</feature>
<dbReference type="FunFam" id="3.40.50.970:FF:000129">
    <property type="entry name" value="Transketolase"/>
    <property type="match status" value="1"/>
</dbReference>
<comment type="cofactor">
    <cofactor evidence="3">
        <name>Co(2+)</name>
        <dbReference type="ChEBI" id="CHEBI:48828"/>
    </cofactor>
</comment>
<accession>A0A9P0CXY2</accession>
<dbReference type="Pfam" id="PF02779">
    <property type="entry name" value="Transket_pyr"/>
    <property type="match status" value="1"/>
</dbReference>
<dbReference type="AlphaFoldDB" id="A0A9P0CXY2"/>
<dbReference type="InterPro" id="IPR033248">
    <property type="entry name" value="Transketolase_C"/>
</dbReference>
<dbReference type="SUPFAM" id="SSF52922">
    <property type="entry name" value="TK C-terminal domain-like"/>
    <property type="match status" value="1"/>
</dbReference>
<dbReference type="CDD" id="cd02012">
    <property type="entry name" value="TPP_TK"/>
    <property type="match status" value="1"/>
</dbReference>
<evidence type="ECO:0000256" key="6">
    <source>
        <dbReference type="ARBA" id="ARBA00007131"/>
    </source>
</evidence>
<dbReference type="PANTHER" id="PTHR43195:SF1">
    <property type="entry name" value="FI06132P-RELATED"/>
    <property type="match status" value="1"/>
</dbReference>
<keyword evidence="11" id="KW-0106">Calcium</keyword>
<dbReference type="OrthoDB" id="10267175at2759"/>
<sequence length="615" mass="66939">MEETSIESLKNLAHLIRIHSVESTSAAKSGHPTTCSSCCEILSVLFFRVMRYKPCSPLEPSNDRFVLSKGHAAPALYGCWVELGLIPKDELKNLRHIKSDLEGHPTPRLKFIDVGTGSLGQGLSIASGMAYIGKYVDEATYRVYCLIGDGECAEGSIWESINFATHYKLDNLVLIIDVNRLGQTGSTMFGHDVQQYEKRLEACNFNCISVDGHNVEELVKAFDCVKKCKGKPSCVIAKTFKGKDFPGVEDKENWHGKPLGDKTDAVLQHLKSLLTNGGKVDFNITPPCGKVNIVNLADIRLSSPPCYKKEDKVATRTAYGNALVKLAKNNPRVMAFDGDMSNSTFSEYLKKENSKNFVECYIAEQNLVGVAIGAACRDRVCAFASTFGAFLTRAFDQIRMAAISQSNVNLCGSHCGISVGHDGPSQMALEDITMFRVIPTSTVFYPSDAISAERAVELAANCKGITYIRTTRVPTMVLYDNEQTFQIGKAVIVQSSPSDRALVIAACVTLEETIKASKDLNSSGINIRIMDLFTIKPIDKSAIIQHAKEIGGKVLVVEDHYPEGGMGEAVLAALADQKNIVVKIIGVIGVPKSGETAAVLKHYGIDAKSIVTYIE</sequence>
<dbReference type="Gene3D" id="3.40.50.920">
    <property type="match status" value="1"/>
</dbReference>
<comment type="cofactor">
    <cofactor evidence="1">
        <name>Ca(2+)</name>
        <dbReference type="ChEBI" id="CHEBI:29108"/>
    </cofactor>
</comment>
<organism evidence="15 16">
    <name type="scientific">Psylliodes chrysocephalus</name>
    <dbReference type="NCBI Taxonomy" id="3402493"/>
    <lineage>
        <taxon>Eukaryota</taxon>
        <taxon>Metazoa</taxon>
        <taxon>Ecdysozoa</taxon>
        <taxon>Arthropoda</taxon>
        <taxon>Hexapoda</taxon>
        <taxon>Insecta</taxon>
        <taxon>Pterygota</taxon>
        <taxon>Neoptera</taxon>
        <taxon>Endopterygota</taxon>
        <taxon>Coleoptera</taxon>
        <taxon>Polyphaga</taxon>
        <taxon>Cucujiformia</taxon>
        <taxon>Chrysomeloidea</taxon>
        <taxon>Chrysomelidae</taxon>
        <taxon>Galerucinae</taxon>
        <taxon>Alticini</taxon>
        <taxon>Psylliodes</taxon>
    </lineage>
</organism>
<dbReference type="EMBL" id="OV651814">
    <property type="protein sequence ID" value="CAH1106271.1"/>
    <property type="molecule type" value="Genomic_DNA"/>
</dbReference>
<dbReference type="CDD" id="cd07033">
    <property type="entry name" value="TPP_PYR_DXS_TK_like"/>
    <property type="match status" value="1"/>
</dbReference>
<comment type="similarity">
    <text evidence="6">Belongs to the transketolase family.</text>
</comment>
<evidence type="ECO:0000256" key="8">
    <source>
        <dbReference type="ARBA" id="ARBA00013152"/>
    </source>
</evidence>
<dbReference type="InterPro" id="IPR020826">
    <property type="entry name" value="Transketolase_BS"/>
</dbReference>
<dbReference type="InterPro" id="IPR009014">
    <property type="entry name" value="Transketo_C/PFOR_II"/>
</dbReference>
<evidence type="ECO:0000256" key="3">
    <source>
        <dbReference type="ARBA" id="ARBA00001941"/>
    </source>
</evidence>
<evidence type="ECO:0000256" key="5">
    <source>
        <dbReference type="ARBA" id="ARBA00001964"/>
    </source>
</evidence>
<feature type="non-terminal residue" evidence="15">
    <location>
        <position position="615"/>
    </location>
</feature>
<evidence type="ECO:0000256" key="1">
    <source>
        <dbReference type="ARBA" id="ARBA00001913"/>
    </source>
</evidence>
<dbReference type="PROSITE" id="PS00802">
    <property type="entry name" value="TRANSKETOLASE_2"/>
    <property type="match status" value="1"/>
</dbReference>
<dbReference type="InterPro" id="IPR005475">
    <property type="entry name" value="Transketolase-like_Pyr-bd"/>
</dbReference>
<proteinExistence type="inferred from homology"/>
<dbReference type="Pfam" id="PF00456">
    <property type="entry name" value="Transketolase_N"/>
    <property type="match status" value="1"/>
</dbReference>
<dbReference type="GO" id="GO:0046872">
    <property type="term" value="F:metal ion binding"/>
    <property type="evidence" value="ECO:0007669"/>
    <property type="project" value="UniProtKB-KW"/>
</dbReference>
<dbReference type="InterPro" id="IPR029061">
    <property type="entry name" value="THDP-binding"/>
</dbReference>
<comment type="cofactor">
    <cofactor evidence="4">
        <name>Mg(2+)</name>
        <dbReference type="ChEBI" id="CHEBI:18420"/>
    </cofactor>
</comment>
<evidence type="ECO:0000256" key="4">
    <source>
        <dbReference type="ARBA" id="ARBA00001946"/>
    </source>
</evidence>
<keyword evidence="10" id="KW-0479">Metal-binding</keyword>
<evidence type="ECO:0000313" key="16">
    <source>
        <dbReference type="Proteomes" id="UP001153636"/>
    </source>
</evidence>
<evidence type="ECO:0000259" key="14">
    <source>
        <dbReference type="SMART" id="SM00861"/>
    </source>
</evidence>
<evidence type="ECO:0000256" key="13">
    <source>
        <dbReference type="ARBA" id="ARBA00023052"/>
    </source>
</evidence>
<comment type="cofactor">
    <cofactor evidence="2">
        <name>Mn(2+)</name>
        <dbReference type="ChEBI" id="CHEBI:29035"/>
    </cofactor>
</comment>
<dbReference type="EC" id="2.2.1.1" evidence="8"/>
<protein>
    <recommendedName>
        <fullName evidence="8">transketolase</fullName>
        <ecNumber evidence="8">2.2.1.1</ecNumber>
    </recommendedName>
</protein>
<dbReference type="SMART" id="SM00861">
    <property type="entry name" value="Transket_pyr"/>
    <property type="match status" value="1"/>
</dbReference>
<dbReference type="SUPFAM" id="SSF52518">
    <property type="entry name" value="Thiamin diphosphate-binding fold (THDP-binding)"/>
    <property type="match status" value="2"/>
</dbReference>
<evidence type="ECO:0000256" key="11">
    <source>
        <dbReference type="ARBA" id="ARBA00022837"/>
    </source>
</evidence>
<evidence type="ECO:0000256" key="2">
    <source>
        <dbReference type="ARBA" id="ARBA00001936"/>
    </source>
</evidence>
<keyword evidence="13" id="KW-0786">Thiamine pyrophosphate</keyword>
<dbReference type="PANTHER" id="PTHR43195">
    <property type="entry name" value="TRANSKETOLASE"/>
    <property type="match status" value="1"/>
</dbReference>
<evidence type="ECO:0000256" key="12">
    <source>
        <dbReference type="ARBA" id="ARBA00022842"/>
    </source>
</evidence>
<reference evidence="15" key="1">
    <citation type="submission" date="2022-01" db="EMBL/GenBank/DDBJ databases">
        <authorList>
            <person name="King R."/>
        </authorList>
    </citation>
    <scope>NUCLEOTIDE SEQUENCE</scope>
</reference>
<dbReference type="NCBIfam" id="NF004559">
    <property type="entry name" value="PRK05899.2-5"/>
    <property type="match status" value="1"/>
</dbReference>
<comment type="cofactor">
    <cofactor evidence="5">
        <name>thiamine diphosphate</name>
        <dbReference type="ChEBI" id="CHEBI:58937"/>
    </cofactor>
</comment>
<dbReference type="GO" id="GO:0030976">
    <property type="term" value="F:thiamine pyrophosphate binding"/>
    <property type="evidence" value="ECO:0007669"/>
    <property type="project" value="TreeGrafter"/>
</dbReference>
<evidence type="ECO:0000256" key="10">
    <source>
        <dbReference type="ARBA" id="ARBA00022723"/>
    </source>
</evidence>
<keyword evidence="9" id="KW-0808">Transferase</keyword>
<name>A0A9P0CXY2_9CUCU</name>
<comment type="subunit">
    <text evidence="7">Homodimer.</text>
</comment>
<dbReference type="GO" id="GO:0005737">
    <property type="term" value="C:cytoplasm"/>
    <property type="evidence" value="ECO:0007669"/>
    <property type="project" value="UniProtKB-ARBA"/>
</dbReference>
<keyword evidence="12" id="KW-0460">Magnesium</keyword>